<feature type="region of interest" description="Disordered" evidence="1">
    <location>
        <begin position="1"/>
        <end position="25"/>
    </location>
</feature>
<dbReference type="Proteomes" id="UP001337655">
    <property type="component" value="Unassembled WGS sequence"/>
</dbReference>
<sequence length="85" mass="9458">MPNQISKAGIAFGLRNDDDNKPSNALRQPWRAVWPANNQSTSTTEYTVLYGYQKGAKMTTQGSAGESSMRIQYDTGAHYKQETKV</sequence>
<reference evidence="2 3" key="1">
    <citation type="submission" date="2023-08" db="EMBL/GenBank/DDBJ databases">
        <title>Black Yeasts Isolated from many extreme environments.</title>
        <authorList>
            <person name="Coleine C."/>
            <person name="Stajich J.E."/>
            <person name="Selbmann L."/>
        </authorList>
    </citation>
    <scope>NUCLEOTIDE SEQUENCE [LARGE SCALE GENOMIC DNA]</scope>
    <source>
        <strain evidence="2 3">CCFEE 5935</strain>
    </source>
</reference>
<evidence type="ECO:0000313" key="3">
    <source>
        <dbReference type="Proteomes" id="UP001337655"/>
    </source>
</evidence>
<dbReference type="EMBL" id="JAVRRT010000006">
    <property type="protein sequence ID" value="KAK5171083.1"/>
    <property type="molecule type" value="Genomic_DNA"/>
</dbReference>
<organism evidence="2 3">
    <name type="scientific">Saxophila tyrrhenica</name>
    <dbReference type="NCBI Taxonomy" id="1690608"/>
    <lineage>
        <taxon>Eukaryota</taxon>
        <taxon>Fungi</taxon>
        <taxon>Dikarya</taxon>
        <taxon>Ascomycota</taxon>
        <taxon>Pezizomycotina</taxon>
        <taxon>Dothideomycetes</taxon>
        <taxon>Dothideomycetidae</taxon>
        <taxon>Mycosphaerellales</taxon>
        <taxon>Extremaceae</taxon>
        <taxon>Saxophila</taxon>
    </lineage>
</organism>
<dbReference type="RefSeq" id="XP_064660111.1">
    <property type="nucleotide sequence ID" value="XM_064801481.1"/>
</dbReference>
<comment type="caution">
    <text evidence="2">The sequence shown here is derived from an EMBL/GenBank/DDBJ whole genome shotgun (WGS) entry which is preliminary data.</text>
</comment>
<evidence type="ECO:0000256" key="1">
    <source>
        <dbReference type="SAM" id="MobiDB-lite"/>
    </source>
</evidence>
<gene>
    <name evidence="2" type="ORF">LTR77_004227</name>
</gene>
<protein>
    <submittedName>
        <fullName evidence="2">Uncharacterized protein</fullName>
    </submittedName>
</protein>
<dbReference type="GeneID" id="89925573"/>
<name>A0AAV9PG44_9PEZI</name>
<keyword evidence="3" id="KW-1185">Reference proteome</keyword>
<proteinExistence type="predicted"/>
<dbReference type="AlphaFoldDB" id="A0AAV9PG44"/>
<evidence type="ECO:0000313" key="2">
    <source>
        <dbReference type="EMBL" id="KAK5171083.1"/>
    </source>
</evidence>
<accession>A0AAV9PG44</accession>